<dbReference type="EMBL" id="JACXVP010000004">
    <property type="protein sequence ID" value="KAG5613603.1"/>
    <property type="molecule type" value="Genomic_DNA"/>
</dbReference>
<comment type="caution">
    <text evidence="1">The sequence shown here is derived from an EMBL/GenBank/DDBJ whole genome shotgun (WGS) entry which is preliminary data.</text>
</comment>
<dbReference type="Proteomes" id="UP000824120">
    <property type="component" value="Chromosome 4"/>
</dbReference>
<sequence length="88" mass="10216">MFVLVGRPVLARPNKWKRVKIAPELYEIDHLYPSLHFGIKNTLAVILRDHKYPQELTPQIFVDVASHVELILPPKRCQLGFTTKELDL</sequence>
<proteinExistence type="predicted"/>
<organism evidence="1 2">
    <name type="scientific">Solanum commersonii</name>
    <name type="common">Commerson's wild potato</name>
    <name type="synonym">Commerson's nightshade</name>
    <dbReference type="NCBI Taxonomy" id="4109"/>
    <lineage>
        <taxon>Eukaryota</taxon>
        <taxon>Viridiplantae</taxon>
        <taxon>Streptophyta</taxon>
        <taxon>Embryophyta</taxon>
        <taxon>Tracheophyta</taxon>
        <taxon>Spermatophyta</taxon>
        <taxon>Magnoliopsida</taxon>
        <taxon>eudicotyledons</taxon>
        <taxon>Gunneridae</taxon>
        <taxon>Pentapetalae</taxon>
        <taxon>asterids</taxon>
        <taxon>lamiids</taxon>
        <taxon>Solanales</taxon>
        <taxon>Solanaceae</taxon>
        <taxon>Solanoideae</taxon>
        <taxon>Solaneae</taxon>
        <taxon>Solanum</taxon>
    </lineage>
</organism>
<evidence type="ECO:0000313" key="1">
    <source>
        <dbReference type="EMBL" id="KAG5613603.1"/>
    </source>
</evidence>
<evidence type="ECO:0000313" key="2">
    <source>
        <dbReference type="Proteomes" id="UP000824120"/>
    </source>
</evidence>
<dbReference type="AlphaFoldDB" id="A0A9J5ZNA1"/>
<keyword evidence="2" id="KW-1185">Reference proteome</keyword>
<accession>A0A9J5ZNA1</accession>
<gene>
    <name evidence="1" type="ORF">H5410_024884</name>
</gene>
<reference evidence="1 2" key="1">
    <citation type="submission" date="2020-09" db="EMBL/GenBank/DDBJ databases">
        <title>De no assembly of potato wild relative species, Solanum commersonii.</title>
        <authorList>
            <person name="Cho K."/>
        </authorList>
    </citation>
    <scope>NUCLEOTIDE SEQUENCE [LARGE SCALE GENOMIC DNA]</scope>
    <source>
        <strain evidence="1">LZ3.2</strain>
        <tissue evidence="1">Leaf</tissue>
    </source>
</reference>
<protein>
    <submittedName>
        <fullName evidence="1">Uncharacterized protein</fullName>
    </submittedName>
</protein>
<name>A0A9J5ZNA1_SOLCO</name>